<dbReference type="CDD" id="cd03134">
    <property type="entry name" value="GATase1_PfpI_like"/>
    <property type="match status" value="1"/>
</dbReference>
<feature type="domain" description="DJ-1/PfpI" evidence="3">
    <location>
        <begin position="7"/>
        <end position="169"/>
    </location>
</feature>
<dbReference type="InterPro" id="IPR002818">
    <property type="entry name" value="DJ-1/PfpI"/>
</dbReference>
<protein>
    <submittedName>
        <fullName evidence="4">Protease I</fullName>
        <ecNumber evidence="4">3.2.-.-</ecNumber>
    </submittedName>
</protein>
<keyword evidence="4" id="KW-0378">Hydrolase</keyword>
<dbReference type="GO" id="GO:0006508">
    <property type="term" value="P:proteolysis"/>
    <property type="evidence" value="ECO:0007669"/>
    <property type="project" value="UniProtKB-KW"/>
</dbReference>
<keyword evidence="5" id="KW-1185">Reference proteome</keyword>
<keyword evidence="4" id="KW-0326">Glycosidase</keyword>
<dbReference type="InterPro" id="IPR006286">
    <property type="entry name" value="C56_PfpI-like"/>
</dbReference>
<name>A0A846RK38_9MICC</name>
<evidence type="ECO:0000256" key="1">
    <source>
        <dbReference type="ARBA" id="ARBA00008542"/>
    </source>
</evidence>
<sequence length="207" mass="21807">MSLNGSRIALLIEDEYQILEGWYPLLRLQEAGAEVKVIGSGTKNSYTSKEGYPMEVDAAAADVSASDFDAVVVPGGFAPDNMRLHPEMISLVRDINQSGKLVSAICHGGWVLVSAGVLNGKRATGYLPIKDDVQNAGGTWVDESVVEDGNVITSRTPVDLPNFTRAIIAYLSKSNAESSGGQTRSNATDLSGDPAGAEYEVGAKVSS</sequence>
<evidence type="ECO:0000256" key="2">
    <source>
        <dbReference type="SAM" id="MobiDB-lite"/>
    </source>
</evidence>
<dbReference type="AlphaFoldDB" id="A0A846RK38"/>
<feature type="compositionally biased region" description="Polar residues" evidence="2">
    <location>
        <begin position="176"/>
        <end position="189"/>
    </location>
</feature>
<dbReference type="Gene3D" id="3.40.50.880">
    <property type="match status" value="1"/>
</dbReference>
<evidence type="ECO:0000259" key="3">
    <source>
        <dbReference type="Pfam" id="PF01965"/>
    </source>
</evidence>
<organism evidence="4 5">
    <name type="scientific">Arthrobacter pigmenti</name>
    <dbReference type="NCBI Taxonomy" id="271432"/>
    <lineage>
        <taxon>Bacteria</taxon>
        <taxon>Bacillati</taxon>
        <taxon>Actinomycetota</taxon>
        <taxon>Actinomycetes</taxon>
        <taxon>Micrococcales</taxon>
        <taxon>Micrococcaceae</taxon>
        <taxon>Arthrobacter</taxon>
    </lineage>
</organism>
<dbReference type="PROSITE" id="PS51276">
    <property type="entry name" value="PEPTIDASE_C56_PFPI"/>
    <property type="match status" value="1"/>
</dbReference>
<dbReference type="Pfam" id="PF01965">
    <property type="entry name" value="DJ-1_PfpI"/>
    <property type="match status" value="1"/>
</dbReference>
<dbReference type="NCBIfam" id="TIGR01382">
    <property type="entry name" value="PfpI"/>
    <property type="match status" value="1"/>
</dbReference>
<evidence type="ECO:0000313" key="4">
    <source>
        <dbReference type="EMBL" id="NJC21509.1"/>
    </source>
</evidence>
<evidence type="ECO:0000313" key="5">
    <source>
        <dbReference type="Proteomes" id="UP000547458"/>
    </source>
</evidence>
<keyword evidence="4" id="KW-0645">Protease</keyword>
<reference evidence="4 5" key="1">
    <citation type="submission" date="2020-03" db="EMBL/GenBank/DDBJ databases">
        <title>Sequencing the genomes of 1000 actinobacteria strains.</title>
        <authorList>
            <person name="Klenk H.-P."/>
        </authorList>
    </citation>
    <scope>NUCLEOTIDE SEQUENCE [LARGE SCALE GENOMIC DNA]</scope>
    <source>
        <strain evidence="4 5">DSM 16403</strain>
    </source>
</reference>
<accession>A0A846RK38</accession>
<dbReference type="Proteomes" id="UP000547458">
    <property type="component" value="Unassembled WGS sequence"/>
</dbReference>
<proteinExistence type="inferred from homology"/>
<dbReference type="GO" id="GO:0016798">
    <property type="term" value="F:hydrolase activity, acting on glycosyl bonds"/>
    <property type="evidence" value="ECO:0007669"/>
    <property type="project" value="UniProtKB-KW"/>
</dbReference>
<dbReference type="RefSeq" id="WP_167991307.1">
    <property type="nucleotide sequence ID" value="NZ_JAATJL010000001.1"/>
</dbReference>
<dbReference type="SUPFAM" id="SSF52317">
    <property type="entry name" value="Class I glutamine amidotransferase-like"/>
    <property type="match status" value="1"/>
</dbReference>
<gene>
    <name evidence="4" type="ORF">BJ994_000585</name>
</gene>
<dbReference type="GO" id="GO:0008233">
    <property type="term" value="F:peptidase activity"/>
    <property type="evidence" value="ECO:0007669"/>
    <property type="project" value="UniProtKB-KW"/>
</dbReference>
<dbReference type="EC" id="3.2.-.-" evidence="4"/>
<comment type="similarity">
    <text evidence="1">Belongs to the peptidase C56 family.</text>
</comment>
<dbReference type="PANTHER" id="PTHR42733:SF13">
    <property type="entry name" value="DJ-1_PFPI DOMAIN-CONTAINING PROTEIN"/>
    <property type="match status" value="1"/>
</dbReference>
<feature type="region of interest" description="Disordered" evidence="2">
    <location>
        <begin position="176"/>
        <end position="207"/>
    </location>
</feature>
<dbReference type="PANTHER" id="PTHR42733">
    <property type="entry name" value="DJ-1 PROTEIN"/>
    <property type="match status" value="1"/>
</dbReference>
<dbReference type="EMBL" id="JAATJL010000001">
    <property type="protein sequence ID" value="NJC21509.1"/>
    <property type="molecule type" value="Genomic_DNA"/>
</dbReference>
<comment type="caution">
    <text evidence="4">The sequence shown here is derived from an EMBL/GenBank/DDBJ whole genome shotgun (WGS) entry which is preliminary data.</text>
</comment>
<dbReference type="InterPro" id="IPR029062">
    <property type="entry name" value="Class_I_gatase-like"/>
</dbReference>